<proteinExistence type="inferred from homology"/>
<protein>
    <recommendedName>
        <fullName evidence="6">Protein YOP1</fullName>
    </recommendedName>
</protein>
<sequence length="190" mass="21382">MSAAQKVQQHPVFIQAQNKVNYHLNQLDKELTKYPVLNTFEQHTQVPKTFLALGALLFLALFHFINPLAAPISNLIGWLLPAYLSFKALETPAPQDDVQWLTYWVVFGFFNFAESVALGLILYYVPWYYAIKSIFVLWLQLPNVRGAQVIYVSVLKPVLANVSGSSRVLVPTDTVTAEGLRDRVNTATAD</sequence>
<evidence type="ECO:0000313" key="7">
    <source>
        <dbReference type="EMBL" id="KAG6373204.1"/>
    </source>
</evidence>
<dbReference type="EMBL" id="JAGFBS010000023">
    <property type="protein sequence ID" value="KAG6373204.1"/>
    <property type="molecule type" value="Genomic_DNA"/>
</dbReference>
<keyword evidence="4 6" id="KW-1133">Transmembrane helix</keyword>
<dbReference type="OrthoDB" id="10009287at2759"/>
<feature type="transmembrane region" description="Helical" evidence="6">
    <location>
        <begin position="50"/>
        <end position="80"/>
    </location>
</feature>
<dbReference type="Proteomes" id="UP000683000">
    <property type="component" value="Unassembled WGS sequence"/>
</dbReference>
<comment type="subcellular location">
    <subcellularLocation>
        <location evidence="1 6">Membrane</location>
        <topology evidence="1 6">Multi-pass membrane protein</topology>
    </subcellularLocation>
</comment>
<name>A0A8I2YJ20_9AGAM</name>
<reference evidence="7" key="1">
    <citation type="submission" date="2021-03" db="EMBL/GenBank/DDBJ databases">
        <title>Evolutionary innovations through gain and loss of genes in the ectomycorrhizal Boletales.</title>
        <authorList>
            <person name="Wu G."/>
            <person name="Miyauchi S."/>
            <person name="Morin E."/>
            <person name="Yang Z.-L."/>
            <person name="Xu J."/>
            <person name="Martin F.M."/>
        </authorList>
    </citation>
    <scope>NUCLEOTIDE SEQUENCE</scope>
    <source>
        <strain evidence="7">BR01</strain>
    </source>
</reference>
<dbReference type="PANTHER" id="PTHR12300">
    <property type="entry name" value="HVA22-LIKE PROTEINS"/>
    <property type="match status" value="1"/>
</dbReference>
<evidence type="ECO:0000256" key="1">
    <source>
        <dbReference type="ARBA" id="ARBA00004141"/>
    </source>
</evidence>
<keyword evidence="3 6" id="KW-0812">Transmembrane</keyword>
<dbReference type="Pfam" id="PF03134">
    <property type="entry name" value="TB2_DP1_HVA22"/>
    <property type="match status" value="1"/>
</dbReference>
<dbReference type="AlphaFoldDB" id="A0A8I2YJ20"/>
<organism evidence="7 8">
    <name type="scientific">Boletus reticuloceps</name>
    <dbReference type="NCBI Taxonomy" id="495285"/>
    <lineage>
        <taxon>Eukaryota</taxon>
        <taxon>Fungi</taxon>
        <taxon>Dikarya</taxon>
        <taxon>Basidiomycota</taxon>
        <taxon>Agaricomycotina</taxon>
        <taxon>Agaricomycetes</taxon>
        <taxon>Agaricomycetidae</taxon>
        <taxon>Boletales</taxon>
        <taxon>Boletineae</taxon>
        <taxon>Boletaceae</taxon>
        <taxon>Boletoideae</taxon>
        <taxon>Boletus</taxon>
    </lineage>
</organism>
<evidence type="ECO:0000256" key="2">
    <source>
        <dbReference type="ARBA" id="ARBA00008573"/>
    </source>
</evidence>
<evidence type="ECO:0000256" key="4">
    <source>
        <dbReference type="ARBA" id="ARBA00022989"/>
    </source>
</evidence>
<dbReference type="PANTHER" id="PTHR12300:SF161">
    <property type="entry name" value="RECEPTOR EXPRESSION-ENHANCING PROTEIN"/>
    <property type="match status" value="1"/>
</dbReference>
<comment type="similarity">
    <text evidence="2 6">Belongs to the DP1 family.</text>
</comment>
<accession>A0A8I2YJ20</accession>
<comment type="caution">
    <text evidence="7">The sequence shown here is derived from an EMBL/GenBank/DDBJ whole genome shotgun (WGS) entry which is preliminary data.</text>
</comment>
<gene>
    <name evidence="7" type="ORF">JVT61DRAFT_6826</name>
</gene>
<keyword evidence="8" id="KW-1185">Reference proteome</keyword>
<evidence type="ECO:0000256" key="5">
    <source>
        <dbReference type="ARBA" id="ARBA00023136"/>
    </source>
</evidence>
<feature type="transmembrane region" description="Helical" evidence="6">
    <location>
        <begin position="100"/>
        <end position="125"/>
    </location>
</feature>
<evidence type="ECO:0000256" key="6">
    <source>
        <dbReference type="RuleBase" id="RU362006"/>
    </source>
</evidence>
<comment type="caution">
    <text evidence="6">Lacks conserved residue(s) required for the propagation of feature annotation.</text>
</comment>
<dbReference type="InterPro" id="IPR004345">
    <property type="entry name" value="TB2_DP1_HVA22"/>
</dbReference>
<keyword evidence="5 6" id="KW-0472">Membrane</keyword>
<evidence type="ECO:0000313" key="8">
    <source>
        <dbReference type="Proteomes" id="UP000683000"/>
    </source>
</evidence>
<evidence type="ECO:0000256" key="3">
    <source>
        <dbReference type="ARBA" id="ARBA00022692"/>
    </source>
</evidence>
<dbReference type="GO" id="GO:0016020">
    <property type="term" value="C:membrane"/>
    <property type="evidence" value="ECO:0007669"/>
    <property type="project" value="UniProtKB-SubCell"/>
</dbReference>